<dbReference type="PANTHER" id="PTHR24223:SF448">
    <property type="entry name" value="FI20146P1-RELATED"/>
    <property type="match status" value="1"/>
</dbReference>
<dbReference type="CDD" id="cd03250">
    <property type="entry name" value="ABCC_MRP_domain1"/>
    <property type="match status" value="1"/>
</dbReference>
<protein>
    <recommendedName>
        <fullName evidence="14">Multidrug resistance-associated protein lethal(2)03659</fullName>
    </recommendedName>
</protein>
<proteinExistence type="predicted"/>
<dbReference type="CDD" id="cd03244">
    <property type="entry name" value="ABCC_MRP_domain2"/>
    <property type="match status" value="1"/>
</dbReference>
<dbReference type="Gene3D" id="1.20.1560.10">
    <property type="entry name" value="ABC transporter type 1, transmembrane domain"/>
    <property type="match status" value="1"/>
</dbReference>
<dbReference type="AlphaFoldDB" id="A0A8J6HL90"/>
<evidence type="ECO:0000256" key="8">
    <source>
        <dbReference type="ARBA" id="ARBA00023136"/>
    </source>
</evidence>
<gene>
    <name evidence="12" type="ORF">GEV33_006734</name>
</gene>
<dbReference type="SUPFAM" id="SSF52540">
    <property type="entry name" value="P-loop containing nucleoside triphosphate hydrolases"/>
    <property type="match status" value="2"/>
</dbReference>
<dbReference type="SUPFAM" id="SSF90123">
    <property type="entry name" value="ABC transporter transmembrane region"/>
    <property type="match status" value="1"/>
</dbReference>
<dbReference type="GO" id="GO:0016020">
    <property type="term" value="C:membrane"/>
    <property type="evidence" value="ECO:0007669"/>
    <property type="project" value="UniProtKB-SubCell"/>
</dbReference>
<dbReference type="Proteomes" id="UP000719412">
    <property type="component" value="Unassembled WGS sequence"/>
</dbReference>
<evidence type="ECO:0000256" key="6">
    <source>
        <dbReference type="ARBA" id="ARBA00022840"/>
    </source>
</evidence>
<keyword evidence="3 9" id="KW-0812">Transmembrane</keyword>
<evidence type="ECO:0000256" key="2">
    <source>
        <dbReference type="ARBA" id="ARBA00022448"/>
    </source>
</evidence>
<evidence type="ECO:0000256" key="9">
    <source>
        <dbReference type="SAM" id="Phobius"/>
    </source>
</evidence>
<evidence type="ECO:0000256" key="3">
    <source>
        <dbReference type="ARBA" id="ARBA00022692"/>
    </source>
</evidence>
<dbReference type="Pfam" id="PF00664">
    <property type="entry name" value="ABC_membrane"/>
    <property type="match status" value="1"/>
</dbReference>
<name>A0A8J6HL90_TENMO</name>
<feature type="domain" description="ABC transporter" evidence="10">
    <location>
        <begin position="120"/>
        <end position="343"/>
    </location>
</feature>
<feature type="transmembrane region" description="Helical" evidence="9">
    <location>
        <begin position="410"/>
        <end position="430"/>
    </location>
</feature>
<keyword evidence="4" id="KW-0677">Repeat</keyword>
<evidence type="ECO:0000313" key="12">
    <source>
        <dbReference type="EMBL" id="KAH0816056.1"/>
    </source>
</evidence>
<feature type="domain" description="ABC transporter" evidence="10">
    <location>
        <begin position="581"/>
        <end position="814"/>
    </location>
</feature>
<dbReference type="EMBL" id="JABDTM020022142">
    <property type="protein sequence ID" value="KAH0816056.1"/>
    <property type="molecule type" value="Genomic_DNA"/>
</dbReference>
<evidence type="ECO:0000256" key="4">
    <source>
        <dbReference type="ARBA" id="ARBA00022737"/>
    </source>
</evidence>
<organism evidence="12 13">
    <name type="scientific">Tenebrio molitor</name>
    <name type="common">Yellow mealworm beetle</name>
    <dbReference type="NCBI Taxonomy" id="7067"/>
    <lineage>
        <taxon>Eukaryota</taxon>
        <taxon>Metazoa</taxon>
        <taxon>Ecdysozoa</taxon>
        <taxon>Arthropoda</taxon>
        <taxon>Hexapoda</taxon>
        <taxon>Insecta</taxon>
        <taxon>Pterygota</taxon>
        <taxon>Neoptera</taxon>
        <taxon>Endopterygota</taxon>
        <taxon>Coleoptera</taxon>
        <taxon>Polyphaga</taxon>
        <taxon>Cucujiformia</taxon>
        <taxon>Tenebrionidae</taxon>
        <taxon>Tenebrio</taxon>
    </lineage>
</organism>
<evidence type="ECO:0000256" key="5">
    <source>
        <dbReference type="ARBA" id="ARBA00022741"/>
    </source>
</evidence>
<dbReference type="GO" id="GO:0016887">
    <property type="term" value="F:ATP hydrolysis activity"/>
    <property type="evidence" value="ECO:0007669"/>
    <property type="project" value="InterPro"/>
</dbReference>
<feature type="transmembrane region" description="Helical" evidence="9">
    <location>
        <begin position="24"/>
        <end position="52"/>
    </location>
</feature>
<dbReference type="SMART" id="SM00382">
    <property type="entry name" value="AAA"/>
    <property type="match status" value="2"/>
</dbReference>
<feature type="transmembrane region" description="Helical" evidence="9">
    <location>
        <begin position="484"/>
        <end position="511"/>
    </location>
</feature>
<accession>A0A8J6HL90</accession>
<evidence type="ECO:0000256" key="1">
    <source>
        <dbReference type="ARBA" id="ARBA00004141"/>
    </source>
</evidence>
<dbReference type="Gene3D" id="3.40.50.300">
    <property type="entry name" value="P-loop containing nucleotide triphosphate hydrolases"/>
    <property type="match status" value="2"/>
</dbReference>
<feature type="domain" description="ABC transmembrane type-1" evidence="11">
    <location>
        <begin position="382"/>
        <end position="544"/>
    </location>
</feature>
<dbReference type="InterPro" id="IPR027417">
    <property type="entry name" value="P-loop_NTPase"/>
</dbReference>
<dbReference type="FunFam" id="3.40.50.300:FF:000973">
    <property type="entry name" value="Multidrug resistance-associated protein 4"/>
    <property type="match status" value="1"/>
</dbReference>
<keyword evidence="8 9" id="KW-0472">Membrane</keyword>
<reference evidence="12" key="2">
    <citation type="submission" date="2021-08" db="EMBL/GenBank/DDBJ databases">
        <authorList>
            <person name="Eriksson T."/>
        </authorList>
    </citation>
    <scope>NUCLEOTIDE SEQUENCE</scope>
    <source>
        <strain evidence="12">Stoneville</strain>
        <tissue evidence="12">Whole head</tissue>
    </source>
</reference>
<dbReference type="GO" id="GO:0005524">
    <property type="term" value="F:ATP binding"/>
    <property type="evidence" value="ECO:0007669"/>
    <property type="project" value="UniProtKB-KW"/>
</dbReference>
<comment type="subcellular location">
    <subcellularLocation>
        <location evidence="1">Membrane</location>
        <topology evidence="1">Multi-pass membrane protein</topology>
    </subcellularLocation>
</comment>
<dbReference type="InterPro" id="IPR050173">
    <property type="entry name" value="ABC_transporter_C-like"/>
</dbReference>
<dbReference type="InterPro" id="IPR011527">
    <property type="entry name" value="ABC1_TM_dom"/>
</dbReference>
<dbReference type="PROSITE" id="PS50929">
    <property type="entry name" value="ABC_TM1F"/>
    <property type="match status" value="1"/>
</dbReference>
<dbReference type="InterPro" id="IPR036640">
    <property type="entry name" value="ABC1_TM_sf"/>
</dbReference>
<sequence>MSEITKANSCCIGNYSYLVYYQKLSVFLCILIAVLNDVSLTPQYVFALLIIYDTLRQTSHIWSFALIHNSELMASVRRIEHFLLLDYTKSHTMSISSLPVGKFVDKSEHQLENDCQSFGVSLSSVSAKWDPNTSNSTLTDVTVTATSGKLVAVVGVPGSGKSTLLQVMLKEIPITSGSLSVTGSLSYAPQEPWIFTGTLRENILFGEKMNNTKYQEVIRVCCLEHDISRFSFGDNTLVGEKGVMLSGGQKARVSLARAIYRDADVYLLDDPLSAVDVHVANRIFYECIRGYLRNKCVVLVTHQIQFLENVDTVVLLDRGRVTASGNYNNVENLIKKSVEKSPARDPSAITTQLQASDVSSEIDEDRGSGTLNPYKSYCLAGHELFKTVLLVGGSFVILMVFNYWMTIPTVLFFLLIYLYSVAFNPVISNVKRIEGTRRSPIFTHTAASVKGLSVIRAFQAQKHLILKFDNYQNLHSSVLYLHKAFYYSLAFWADITCAFYNFFTLICIIIFDNGMSTGQVGVSVTQLLVISTNFQYIMKCWSDLDYSMTSVERVIEYADVTPEASGGICTPPESWPSEGNITFSSVSMRFSFDKPLVLKEVNFTVKSGEKIGIVGRTGAGKSSLISALFRLYDFEGTIFIDGIDTKAVPLHTLRSKIAIIPQEPILFLGTLRRNVDPFDEYEDSHLWNALEDVELKKFVSGLPSGLESEISEGGANFSVGQRQLLCLVRAILKNAKIVALDEATASVDLETDEMIQRTIRRKFKDATVLTIAHRTNTVMDSDKILVLDSGNVVEFGSTEDILQRPDGCFSGFVSMNS</sequence>
<keyword evidence="6" id="KW-0067">ATP-binding</keyword>
<dbReference type="Pfam" id="PF00005">
    <property type="entry name" value="ABC_tran"/>
    <property type="match status" value="2"/>
</dbReference>
<evidence type="ECO:0008006" key="14">
    <source>
        <dbReference type="Google" id="ProtNLM"/>
    </source>
</evidence>
<dbReference type="PROSITE" id="PS50893">
    <property type="entry name" value="ABC_TRANSPORTER_2"/>
    <property type="match status" value="2"/>
</dbReference>
<dbReference type="InterPro" id="IPR003439">
    <property type="entry name" value="ABC_transporter-like_ATP-bd"/>
</dbReference>
<evidence type="ECO:0000259" key="10">
    <source>
        <dbReference type="PROSITE" id="PS50893"/>
    </source>
</evidence>
<keyword evidence="13" id="KW-1185">Reference proteome</keyword>
<evidence type="ECO:0000313" key="13">
    <source>
        <dbReference type="Proteomes" id="UP000719412"/>
    </source>
</evidence>
<dbReference type="InterPro" id="IPR017871">
    <property type="entry name" value="ABC_transporter-like_CS"/>
</dbReference>
<evidence type="ECO:0000256" key="7">
    <source>
        <dbReference type="ARBA" id="ARBA00022989"/>
    </source>
</evidence>
<dbReference type="PROSITE" id="PS00211">
    <property type="entry name" value="ABC_TRANSPORTER_1"/>
    <property type="match status" value="2"/>
</dbReference>
<dbReference type="GO" id="GO:0140359">
    <property type="term" value="F:ABC-type transporter activity"/>
    <property type="evidence" value="ECO:0007669"/>
    <property type="project" value="InterPro"/>
</dbReference>
<evidence type="ECO:0000259" key="11">
    <source>
        <dbReference type="PROSITE" id="PS50929"/>
    </source>
</evidence>
<dbReference type="FunFam" id="3.40.50.300:FF:000163">
    <property type="entry name" value="Multidrug resistance-associated protein member 4"/>
    <property type="match status" value="1"/>
</dbReference>
<keyword evidence="7 9" id="KW-1133">Transmembrane helix</keyword>
<dbReference type="InterPro" id="IPR003593">
    <property type="entry name" value="AAA+_ATPase"/>
</dbReference>
<dbReference type="PANTHER" id="PTHR24223">
    <property type="entry name" value="ATP-BINDING CASSETTE SUB-FAMILY C"/>
    <property type="match status" value="1"/>
</dbReference>
<comment type="caution">
    <text evidence="12">The sequence shown here is derived from an EMBL/GenBank/DDBJ whole genome shotgun (WGS) entry which is preliminary data.</text>
</comment>
<reference evidence="12" key="1">
    <citation type="journal article" date="2020" name="J Insects Food Feed">
        <title>The yellow mealworm (Tenebrio molitor) genome: a resource for the emerging insects as food and feed industry.</title>
        <authorList>
            <person name="Eriksson T."/>
            <person name="Andere A."/>
            <person name="Kelstrup H."/>
            <person name="Emery V."/>
            <person name="Picard C."/>
        </authorList>
    </citation>
    <scope>NUCLEOTIDE SEQUENCE</scope>
    <source>
        <strain evidence="12">Stoneville</strain>
        <tissue evidence="12">Whole head</tissue>
    </source>
</reference>
<keyword evidence="2" id="KW-0813">Transport</keyword>
<keyword evidence="5" id="KW-0547">Nucleotide-binding</keyword>